<protein>
    <submittedName>
        <fullName evidence="1">Uncharacterized protein</fullName>
    </submittedName>
</protein>
<dbReference type="EMBL" id="ATMT01000043">
    <property type="protein sequence ID" value="EPY07451.1"/>
    <property type="molecule type" value="Genomic_DNA"/>
</dbReference>
<dbReference type="RefSeq" id="WP_021259419.1">
    <property type="nucleotide sequence ID" value="NZ_ATMT01000043.1"/>
</dbReference>
<evidence type="ECO:0000313" key="2">
    <source>
        <dbReference type="Proteomes" id="UP000015344"/>
    </source>
</evidence>
<dbReference type="AlphaFoldDB" id="S9TZ09"/>
<reference evidence="1 2" key="1">
    <citation type="submission" date="2013-05" db="EMBL/GenBank/DDBJ databases">
        <authorList>
            <person name="Strain E.A."/>
            <person name="Brown E."/>
            <person name="Allard M.W."/>
            <person name="Luo Y.L."/>
        </authorList>
    </citation>
    <scope>NUCLEOTIDE SEQUENCE [LARGE SCALE GENOMIC DNA]</scope>
    <source>
        <strain evidence="1 2">TS-15</strain>
    </source>
</reference>
<proteinExistence type="predicted"/>
<name>S9TZ09_PAEAL</name>
<organism evidence="1 2">
    <name type="scientific">Paenibacillus alvei TS-15</name>
    <dbReference type="NCBI Taxonomy" id="1117108"/>
    <lineage>
        <taxon>Bacteria</taxon>
        <taxon>Bacillati</taxon>
        <taxon>Bacillota</taxon>
        <taxon>Bacilli</taxon>
        <taxon>Bacillales</taxon>
        <taxon>Paenibacillaceae</taxon>
        <taxon>Paenibacillus</taxon>
    </lineage>
</organism>
<dbReference type="Proteomes" id="UP000015344">
    <property type="component" value="Unassembled WGS sequence"/>
</dbReference>
<dbReference type="PATRIC" id="fig|1117108.3.peg.2078"/>
<gene>
    <name evidence="1" type="ORF">PAALTS15_10010</name>
</gene>
<comment type="caution">
    <text evidence="1">The sequence shown here is derived from an EMBL/GenBank/DDBJ whole genome shotgun (WGS) entry which is preliminary data.</text>
</comment>
<accession>S9TZ09</accession>
<sequence length="210" mass="23642">MNRNQINSTVQSWMSKQHMKQVINGQLVVEDGKVSLQQENGSLIVLSKNDRIEVRNGDRFEPAPYSRIIEKVDTQGWPIYAGLYASVEQNGRESSLMRERTRTELVLVARQICELLAHRGIQPGEVGEVFEHAIDIIRAQVLVVPKEKAPAVTEAESYTKYLPCGTKTKLNLSIEISELDSNDLQEVLSFISTSARHFYLSVGNKLSNMP</sequence>
<evidence type="ECO:0000313" key="1">
    <source>
        <dbReference type="EMBL" id="EPY07451.1"/>
    </source>
</evidence>